<name>A0A8H6R6U4_9PEZI</name>
<gene>
    <name evidence="1" type="ORF">HII31_13115</name>
</gene>
<dbReference type="Proteomes" id="UP000660729">
    <property type="component" value="Unassembled WGS sequence"/>
</dbReference>
<dbReference type="OrthoDB" id="10430011at2759"/>
<sequence length="145" mass="16351">MTPEITFTTSTATAESYRNFYRHYISSIQPNRQKSNDLSVLNPLIHPSVIHNSNPLGLAGYKSLIQTNIISTGTTIRIEKLLVDVEERSVVARLVFTVPESCEELIGYKLKKAGEREEGLEVLEHVIYRFDPDKDDGGRMKIGEV</sequence>
<dbReference type="EMBL" id="JABCIY010000316">
    <property type="protein sequence ID" value="KAF7185618.1"/>
    <property type="molecule type" value="Genomic_DNA"/>
</dbReference>
<reference evidence="1" key="1">
    <citation type="submission" date="2020-04" db="EMBL/GenBank/DDBJ databases">
        <title>Draft genome resource of the tomato pathogen Pseudocercospora fuligena.</title>
        <authorList>
            <person name="Zaccaron A."/>
        </authorList>
    </citation>
    <scope>NUCLEOTIDE SEQUENCE</scope>
    <source>
        <strain evidence="1">PF001</strain>
    </source>
</reference>
<dbReference type="AlphaFoldDB" id="A0A8H6R6U4"/>
<dbReference type="Gene3D" id="3.10.450.50">
    <property type="match status" value="1"/>
</dbReference>
<comment type="caution">
    <text evidence="1">The sequence shown here is derived from an EMBL/GenBank/DDBJ whole genome shotgun (WGS) entry which is preliminary data.</text>
</comment>
<accession>A0A8H6R6U4</accession>
<protein>
    <submittedName>
        <fullName evidence="1">Uncharacterized protein</fullName>
    </submittedName>
</protein>
<evidence type="ECO:0000313" key="2">
    <source>
        <dbReference type="Proteomes" id="UP000660729"/>
    </source>
</evidence>
<keyword evidence="2" id="KW-1185">Reference proteome</keyword>
<evidence type="ECO:0000313" key="1">
    <source>
        <dbReference type="EMBL" id="KAF7185618.1"/>
    </source>
</evidence>
<organism evidence="1 2">
    <name type="scientific">Pseudocercospora fuligena</name>
    <dbReference type="NCBI Taxonomy" id="685502"/>
    <lineage>
        <taxon>Eukaryota</taxon>
        <taxon>Fungi</taxon>
        <taxon>Dikarya</taxon>
        <taxon>Ascomycota</taxon>
        <taxon>Pezizomycotina</taxon>
        <taxon>Dothideomycetes</taxon>
        <taxon>Dothideomycetidae</taxon>
        <taxon>Mycosphaerellales</taxon>
        <taxon>Mycosphaerellaceae</taxon>
        <taxon>Pseudocercospora</taxon>
    </lineage>
</organism>
<proteinExistence type="predicted"/>